<dbReference type="FunFam" id="3.40.50.720:FF:000084">
    <property type="entry name" value="Short-chain dehydrogenase reductase"/>
    <property type="match status" value="1"/>
</dbReference>
<dbReference type="Proteomes" id="UP000270261">
    <property type="component" value="Unassembled WGS sequence"/>
</dbReference>
<dbReference type="OrthoDB" id="9178657at2"/>
<dbReference type="NCBIfam" id="NF005681">
    <property type="entry name" value="PRK07478.1"/>
    <property type="match status" value="1"/>
</dbReference>
<dbReference type="InterPro" id="IPR002347">
    <property type="entry name" value="SDR_fam"/>
</dbReference>
<organism evidence="3 4">
    <name type="scientific">Lautropia dentalis</name>
    <dbReference type="NCBI Taxonomy" id="2490857"/>
    <lineage>
        <taxon>Bacteria</taxon>
        <taxon>Pseudomonadati</taxon>
        <taxon>Pseudomonadota</taxon>
        <taxon>Betaproteobacteria</taxon>
        <taxon>Burkholderiales</taxon>
        <taxon>Burkholderiaceae</taxon>
        <taxon>Lautropia</taxon>
    </lineage>
</organism>
<dbReference type="PRINTS" id="PR00081">
    <property type="entry name" value="GDHRDH"/>
</dbReference>
<dbReference type="Pfam" id="PF13561">
    <property type="entry name" value="adh_short_C2"/>
    <property type="match status" value="1"/>
</dbReference>
<evidence type="ECO:0000256" key="2">
    <source>
        <dbReference type="ARBA" id="ARBA00023002"/>
    </source>
</evidence>
<sequence>MGLLKDKVAIITGASEGIGYESARLFAREGAAVVVVARRADRLDALVAEIESEGGRAAALAGDARDENCAREAVVLAQKQFGGLDIGFYNAGTMGALGSVTDIAVDGWQETLDVNLTGAFLSARHQIPALLERKGGALIFTSTFVGPKLGLPGMAAYASAKAGLVGLMHVLAAEYGPQGLRVNALMPGGTETAMGRAATPTPEQQAFVENLHALKRRAQPDEIARSALYLASDLSSFVTGTTLYVDGGVGITRT</sequence>
<protein>
    <submittedName>
        <fullName evidence="3">SDR family oxidoreductase</fullName>
    </submittedName>
</protein>
<keyword evidence="4" id="KW-1185">Reference proteome</keyword>
<dbReference type="EMBL" id="RRUE01000002">
    <property type="protein sequence ID" value="RRN43904.1"/>
    <property type="molecule type" value="Genomic_DNA"/>
</dbReference>
<accession>A0A426FMC3</accession>
<dbReference type="InterPro" id="IPR036291">
    <property type="entry name" value="NAD(P)-bd_dom_sf"/>
</dbReference>
<keyword evidence="2" id="KW-0560">Oxidoreductase</keyword>
<comment type="similarity">
    <text evidence="1">Belongs to the short-chain dehydrogenases/reductases (SDR) family.</text>
</comment>
<evidence type="ECO:0000313" key="3">
    <source>
        <dbReference type="EMBL" id="RRN43904.1"/>
    </source>
</evidence>
<dbReference type="RefSeq" id="WP_125096104.1">
    <property type="nucleotide sequence ID" value="NZ_RRUE01000002.1"/>
</dbReference>
<gene>
    <name evidence="3" type="ORF">EHV23_10945</name>
</gene>
<dbReference type="PANTHER" id="PTHR24321:SF8">
    <property type="entry name" value="ESTRADIOL 17-BETA-DEHYDROGENASE 8-RELATED"/>
    <property type="match status" value="1"/>
</dbReference>
<reference evidence="3 4" key="1">
    <citation type="submission" date="2018-11" db="EMBL/GenBank/DDBJ databases">
        <title>Genome sequencing of Lautropia sp. KCOM 2505 (= ChDC F240).</title>
        <authorList>
            <person name="Kook J.-K."/>
            <person name="Park S.-N."/>
            <person name="Lim Y.K."/>
        </authorList>
    </citation>
    <scope>NUCLEOTIDE SEQUENCE [LARGE SCALE GENOMIC DNA]</scope>
    <source>
        <strain evidence="3 4">KCOM 2505</strain>
    </source>
</reference>
<evidence type="ECO:0000313" key="4">
    <source>
        <dbReference type="Proteomes" id="UP000270261"/>
    </source>
</evidence>
<name>A0A426FMC3_9BURK</name>
<dbReference type="PANTHER" id="PTHR24321">
    <property type="entry name" value="DEHYDROGENASES, SHORT CHAIN"/>
    <property type="match status" value="1"/>
</dbReference>
<comment type="caution">
    <text evidence="3">The sequence shown here is derived from an EMBL/GenBank/DDBJ whole genome shotgun (WGS) entry which is preliminary data.</text>
</comment>
<dbReference type="GO" id="GO:0016491">
    <property type="term" value="F:oxidoreductase activity"/>
    <property type="evidence" value="ECO:0007669"/>
    <property type="project" value="UniProtKB-KW"/>
</dbReference>
<evidence type="ECO:0000256" key="1">
    <source>
        <dbReference type="ARBA" id="ARBA00006484"/>
    </source>
</evidence>
<dbReference type="CDD" id="cd05233">
    <property type="entry name" value="SDR_c"/>
    <property type="match status" value="1"/>
</dbReference>
<proteinExistence type="inferred from homology"/>
<dbReference type="Gene3D" id="3.40.50.720">
    <property type="entry name" value="NAD(P)-binding Rossmann-like Domain"/>
    <property type="match status" value="1"/>
</dbReference>
<dbReference type="SUPFAM" id="SSF51735">
    <property type="entry name" value="NAD(P)-binding Rossmann-fold domains"/>
    <property type="match status" value="1"/>
</dbReference>
<dbReference type="AlphaFoldDB" id="A0A426FMC3"/>